<protein>
    <submittedName>
        <fullName evidence="1">(salmon louse) hypothetical protein</fullName>
    </submittedName>
</protein>
<reference evidence="1" key="1">
    <citation type="submission" date="2021-02" db="EMBL/GenBank/DDBJ databases">
        <authorList>
            <person name="Bekaert M."/>
        </authorList>
    </citation>
    <scope>NUCLEOTIDE SEQUENCE</scope>
    <source>
        <strain evidence="1">IoA-00</strain>
    </source>
</reference>
<dbReference type="SUPFAM" id="SSF52317">
    <property type="entry name" value="Class I glutamine amidotransferase-like"/>
    <property type="match status" value="1"/>
</dbReference>
<dbReference type="Gene3D" id="3.40.50.880">
    <property type="match status" value="1"/>
</dbReference>
<accession>A0A7R8CUL3</accession>
<dbReference type="Proteomes" id="UP000675881">
    <property type="component" value="Chromosome 5"/>
</dbReference>
<dbReference type="OrthoDB" id="543156at2759"/>
<evidence type="ECO:0000313" key="2">
    <source>
        <dbReference type="Proteomes" id="UP000675881"/>
    </source>
</evidence>
<evidence type="ECO:0000313" key="1">
    <source>
        <dbReference type="EMBL" id="CAF2937554.1"/>
    </source>
</evidence>
<dbReference type="PANTHER" id="PTHR10224:SF12">
    <property type="entry name" value="GLYOXALASE ELBB"/>
    <property type="match status" value="1"/>
</dbReference>
<dbReference type="AlphaFoldDB" id="A0A7R8CUL3"/>
<dbReference type="PANTHER" id="PTHR10224">
    <property type="entry name" value="ES1 PROTEIN HOMOLOG, MITOCHONDRIAL"/>
    <property type="match status" value="1"/>
</dbReference>
<organism evidence="1 2">
    <name type="scientific">Lepeophtheirus salmonis</name>
    <name type="common">Salmon louse</name>
    <name type="synonym">Caligus salmonis</name>
    <dbReference type="NCBI Taxonomy" id="72036"/>
    <lineage>
        <taxon>Eukaryota</taxon>
        <taxon>Metazoa</taxon>
        <taxon>Ecdysozoa</taxon>
        <taxon>Arthropoda</taxon>
        <taxon>Crustacea</taxon>
        <taxon>Multicrustacea</taxon>
        <taxon>Hexanauplia</taxon>
        <taxon>Copepoda</taxon>
        <taxon>Siphonostomatoida</taxon>
        <taxon>Caligidae</taxon>
        <taxon>Lepeophtheirus</taxon>
    </lineage>
</organism>
<dbReference type="InterPro" id="IPR029062">
    <property type="entry name" value="Class_I_gatase-like"/>
</dbReference>
<keyword evidence="2" id="KW-1185">Reference proteome</keyword>
<dbReference type="EMBL" id="HG994584">
    <property type="protein sequence ID" value="CAF2937554.1"/>
    <property type="molecule type" value="Genomic_DNA"/>
</dbReference>
<sequence length="245" mass="26219">MFFVVIVSSYMAQKVAVILSGCGHLDGSDAAEVSPICVALSRAGMTPVFYAPYVTMTMGVNHVNGVTCDTDRNVLIESARLVRDPVQNFAGKRPSRDLSAEDEDIIALIMPGGSGVLNNLSNFATSMESPAVQEDVVRVISEFKSANKPIGCTSYANVLISLVIPEIEITLGGDDEEDYPNTPLLIDNLTARGTTITSTEFGDICVDSENKIASIASFLYVPAKYDVVADSISRLVDEVLDLANQ</sequence>
<gene>
    <name evidence="1" type="ORF">LSAA_10083</name>
</gene>
<name>A0A7R8CUL3_LEPSM</name>
<proteinExistence type="predicted"/>